<sequence>MNKKNQAIIAILSTLVLVGISMITAVGTNATNEMKLNSTMLLASVSTVVIISVIIGALINKLFIWLSQLGQEDQHTVSFLTSWYAGSISALPMAIVNVFAITVLTLYKSGNTSVNIISSIISAIIYTLILRKENVITKRTQIIYFVIIVVLTIAMNVVTKFAFK</sequence>
<reference evidence="2 3" key="1">
    <citation type="submission" date="2019-04" db="EMBL/GenBank/DDBJ databases">
        <title>A pseudo-fructophilic Leuconostoc citreum strain F192-5 isolated from peel of satsuma mandarin: the first report for isolation and characterization of strain-dependent fructophilic-like characteristics.</title>
        <authorList>
            <person name="Maeno S."/>
            <person name="Tanizawa Y."/>
            <person name="Kajikawa A."/>
            <person name="Kanesaki Y."/>
            <person name="Kubota E."/>
            <person name="Arita M."/>
            <person name="Leon D."/>
            <person name="Endo A."/>
        </authorList>
    </citation>
    <scope>NUCLEOTIDE SEQUENCE [LARGE SCALE GENOMIC DNA]</scope>
    <source>
        <strain evidence="2 3">F192-5</strain>
    </source>
</reference>
<dbReference type="Proteomes" id="UP000323274">
    <property type="component" value="Unassembled WGS sequence"/>
</dbReference>
<feature type="transmembrane region" description="Helical" evidence="1">
    <location>
        <begin position="83"/>
        <end position="107"/>
    </location>
</feature>
<dbReference type="AlphaFoldDB" id="A0A5A5TZE7"/>
<proteinExistence type="predicted"/>
<keyword evidence="1" id="KW-0812">Transmembrane</keyword>
<keyword evidence="1" id="KW-1133">Transmembrane helix</keyword>
<comment type="caution">
    <text evidence="2">The sequence shown here is derived from an EMBL/GenBank/DDBJ whole genome shotgun (WGS) entry which is preliminary data.</text>
</comment>
<protein>
    <submittedName>
        <fullName evidence="2">Uncharacterized protein</fullName>
    </submittedName>
</protein>
<feature type="transmembrane region" description="Helical" evidence="1">
    <location>
        <begin position="142"/>
        <end position="163"/>
    </location>
</feature>
<dbReference type="EMBL" id="BJJW01000009">
    <property type="protein sequence ID" value="GDZ84290.1"/>
    <property type="molecule type" value="Genomic_DNA"/>
</dbReference>
<evidence type="ECO:0000256" key="1">
    <source>
        <dbReference type="SAM" id="Phobius"/>
    </source>
</evidence>
<name>A0A5A5TZE7_LEUCI</name>
<accession>A0A5A5TZE7</accession>
<evidence type="ECO:0000313" key="2">
    <source>
        <dbReference type="EMBL" id="GDZ84290.1"/>
    </source>
</evidence>
<feature type="transmembrane region" description="Helical" evidence="1">
    <location>
        <begin position="41"/>
        <end position="63"/>
    </location>
</feature>
<feature type="transmembrane region" description="Helical" evidence="1">
    <location>
        <begin position="113"/>
        <end position="130"/>
    </location>
</feature>
<organism evidence="2 3">
    <name type="scientific">Leuconostoc citreum</name>
    <dbReference type="NCBI Taxonomy" id="33964"/>
    <lineage>
        <taxon>Bacteria</taxon>
        <taxon>Bacillati</taxon>
        <taxon>Bacillota</taxon>
        <taxon>Bacilli</taxon>
        <taxon>Lactobacillales</taxon>
        <taxon>Lactobacillaceae</taxon>
        <taxon>Leuconostoc</taxon>
    </lineage>
</organism>
<gene>
    <name evidence="2" type="ORF">LCIT_15320</name>
</gene>
<dbReference type="RefSeq" id="WP_149334631.1">
    <property type="nucleotide sequence ID" value="NZ_BJJW01000009.1"/>
</dbReference>
<evidence type="ECO:0000313" key="3">
    <source>
        <dbReference type="Proteomes" id="UP000323274"/>
    </source>
</evidence>
<keyword evidence="1" id="KW-0472">Membrane</keyword>